<dbReference type="NCBIfam" id="NF011652">
    <property type="entry name" value="PRK15070.1"/>
    <property type="match status" value="1"/>
</dbReference>
<dbReference type="STRING" id="447595.SAMN05660826_02245"/>
<dbReference type="Proteomes" id="UP000184375">
    <property type="component" value="Unassembled WGS sequence"/>
</dbReference>
<evidence type="ECO:0000256" key="5">
    <source>
        <dbReference type="ARBA" id="ARBA00022679"/>
    </source>
</evidence>
<evidence type="ECO:0000313" key="11">
    <source>
        <dbReference type="EMBL" id="SHM88448.1"/>
    </source>
</evidence>
<dbReference type="UniPathway" id="UPA00621"/>
<comment type="pathway">
    <text evidence="10">Polyol metabolism; 1,2-propanediol degradation.</text>
</comment>
<dbReference type="EMBL" id="FRCR01000020">
    <property type="protein sequence ID" value="SHM88448.1"/>
    <property type="molecule type" value="Genomic_DNA"/>
</dbReference>
<protein>
    <recommendedName>
        <fullName evidence="4 10">Phosphate propanoyltransferase</fullName>
        <ecNumber evidence="3 10">2.3.1.222</ecNumber>
    </recommendedName>
</protein>
<dbReference type="EC" id="2.3.1.222" evidence="3 10"/>
<evidence type="ECO:0000256" key="1">
    <source>
        <dbReference type="ARBA" id="ARBA00001947"/>
    </source>
</evidence>
<evidence type="ECO:0000256" key="9">
    <source>
        <dbReference type="ARBA" id="ARBA00047589"/>
    </source>
</evidence>
<sequence>MLRECDLDGIVKKVIEKVKNGIDFKTKRVQEVVINVSARHVHLSQEHLEVLFGKGYKLTPLRELMQPGEFAAKETVIIVGPKGILQNVRVLGPVRKKTQVEISKTDGFVLGIEPLVRDSGNHEGTPGCVIVGPMGGVRIENGVIAAMRHIHVPARFAEENGIKDRSFLKVLVEGERKLIFDKVLARVSPDFVLEMHIDTDEANASGIKSGDKGLILFE</sequence>
<comment type="function">
    <text evidence="10">Involved in 1,2-propanediol (1,2-PD) degradation by catalyzing the conversion of propanoyl-CoA to propanoyl-phosphate.</text>
</comment>
<evidence type="ECO:0000256" key="3">
    <source>
        <dbReference type="ARBA" id="ARBA00012206"/>
    </source>
</evidence>
<comment type="cofactor">
    <cofactor evidence="1">
        <name>Zn(2+)</name>
        <dbReference type="ChEBI" id="CHEBI:29105"/>
    </cofactor>
</comment>
<keyword evidence="5 10" id="KW-0808">Transferase</keyword>
<keyword evidence="8 10" id="KW-0012">Acyltransferase</keyword>
<dbReference type="InterPro" id="IPR008300">
    <property type="entry name" value="PTAC"/>
</dbReference>
<comment type="catalytic activity">
    <reaction evidence="9 10">
        <text>propanoyl-CoA + phosphate = propanoyl phosphate + CoA</text>
        <dbReference type="Rhea" id="RHEA:28046"/>
        <dbReference type="ChEBI" id="CHEBI:43474"/>
        <dbReference type="ChEBI" id="CHEBI:57287"/>
        <dbReference type="ChEBI" id="CHEBI:57392"/>
        <dbReference type="ChEBI" id="CHEBI:58933"/>
        <dbReference type="EC" id="2.3.1.222"/>
    </reaction>
</comment>
<gene>
    <name evidence="11" type="ORF">SAMN05660826_02245</name>
</gene>
<evidence type="ECO:0000313" key="12">
    <source>
        <dbReference type="Proteomes" id="UP000184375"/>
    </source>
</evidence>
<organism evidence="11 12">
    <name type="scientific">Caldanaerovirga acetigignens</name>
    <dbReference type="NCBI Taxonomy" id="447595"/>
    <lineage>
        <taxon>Bacteria</taxon>
        <taxon>Bacillati</taxon>
        <taxon>Bacillota</taxon>
        <taxon>Clostridia</taxon>
        <taxon>Thermosediminibacterales</taxon>
        <taxon>Thermosediminibacteraceae</taxon>
        <taxon>Caldanaerovirga</taxon>
    </lineage>
</organism>
<keyword evidence="12" id="KW-1185">Reference proteome</keyword>
<proteinExistence type="inferred from homology"/>
<name>A0A1M7MCE0_9FIRM</name>
<dbReference type="AlphaFoldDB" id="A0A1M7MCE0"/>
<evidence type="ECO:0000256" key="8">
    <source>
        <dbReference type="ARBA" id="ARBA00023315"/>
    </source>
</evidence>
<reference evidence="12" key="1">
    <citation type="submission" date="2016-11" db="EMBL/GenBank/DDBJ databases">
        <authorList>
            <person name="Varghese N."/>
            <person name="Submissions S."/>
        </authorList>
    </citation>
    <scope>NUCLEOTIDE SEQUENCE [LARGE SCALE GENOMIC DNA]</scope>
    <source>
        <strain evidence="12">DSM 18802</strain>
    </source>
</reference>
<evidence type="ECO:0000256" key="2">
    <source>
        <dbReference type="ARBA" id="ARBA00007342"/>
    </source>
</evidence>
<comment type="similarity">
    <text evidence="2 10">Belongs to the PduL family.</text>
</comment>
<evidence type="ECO:0000256" key="10">
    <source>
        <dbReference type="PIRNR" id="PIRNR010130"/>
    </source>
</evidence>
<dbReference type="PIRSF" id="PIRSF010130">
    <property type="entry name" value="PduL"/>
    <property type="match status" value="1"/>
</dbReference>
<evidence type="ECO:0000256" key="7">
    <source>
        <dbReference type="ARBA" id="ARBA00022833"/>
    </source>
</evidence>
<dbReference type="PANTHER" id="PTHR39453:SF1">
    <property type="entry name" value="PHOSPHATE PROPANOYLTRANSFERASE"/>
    <property type="match status" value="1"/>
</dbReference>
<keyword evidence="6" id="KW-0479">Metal-binding</keyword>
<dbReference type="PANTHER" id="PTHR39453">
    <property type="entry name" value="PHOSPHATE PROPANOYLTRANSFERASE"/>
    <property type="match status" value="1"/>
</dbReference>
<dbReference type="Pfam" id="PF06130">
    <property type="entry name" value="PTAC"/>
    <property type="match status" value="1"/>
</dbReference>
<dbReference type="GO" id="GO:0046872">
    <property type="term" value="F:metal ion binding"/>
    <property type="evidence" value="ECO:0007669"/>
    <property type="project" value="UniProtKB-KW"/>
</dbReference>
<dbReference type="GO" id="GO:0016747">
    <property type="term" value="F:acyltransferase activity, transferring groups other than amino-acyl groups"/>
    <property type="evidence" value="ECO:0007669"/>
    <property type="project" value="InterPro"/>
</dbReference>
<evidence type="ECO:0000256" key="6">
    <source>
        <dbReference type="ARBA" id="ARBA00022723"/>
    </source>
</evidence>
<evidence type="ECO:0000256" key="4">
    <source>
        <dbReference type="ARBA" id="ARBA00020837"/>
    </source>
</evidence>
<dbReference type="GO" id="GO:0051144">
    <property type="term" value="P:1,2-propanediol catabolic process"/>
    <property type="evidence" value="ECO:0007669"/>
    <property type="project" value="UniProtKB-UniPathway"/>
</dbReference>
<accession>A0A1M7MCE0</accession>
<keyword evidence="7" id="KW-0862">Zinc</keyword>